<organism evidence="1">
    <name type="scientific">Zea mays</name>
    <name type="common">Maize</name>
    <dbReference type="NCBI Taxonomy" id="4577"/>
    <lineage>
        <taxon>Eukaryota</taxon>
        <taxon>Viridiplantae</taxon>
        <taxon>Streptophyta</taxon>
        <taxon>Embryophyta</taxon>
        <taxon>Tracheophyta</taxon>
        <taxon>Spermatophyta</taxon>
        <taxon>Magnoliopsida</taxon>
        <taxon>Liliopsida</taxon>
        <taxon>Poales</taxon>
        <taxon>Poaceae</taxon>
        <taxon>PACMAD clade</taxon>
        <taxon>Panicoideae</taxon>
        <taxon>Andropogonodae</taxon>
        <taxon>Andropogoneae</taxon>
        <taxon>Tripsacinae</taxon>
        <taxon>Zea</taxon>
    </lineage>
</organism>
<dbReference type="AlphaFoldDB" id="A0A1D6QUN1"/>
<reference evidence="1" key="1">
    <citation type="submission" date="2015-12" db="EMBL/GenBank/DDBJ databases">
        <title>Update maize B73 reference genome by single molecule sequencing technologies.</title>
        <authorList>
            <consortium name="Maize Genome Sequencing Project"/>
            <person name="Ware D."/>
        </authorList>
    </citation>
    <scope>NUCLEOTIDE SEQUENCE</scope>
    <source>
        <tissue evidence="1">Seedling</tissue>
    </source>
</reference>
<proteinExistence type="predicted"/>
<accession>A0A1D6QUN1</accession>
<sequence length="52" mass="5983">MNFDSFFLVHPQLSEWIKTTSTESEYVSKALCEDISKHCRSTSATIQIDDEL</sequence>
<evidence type="ECO:0000313" key="1">
    <source>
        <dbReference type="EMBL" id="AQK61077.1"/>
    </source>
</evidence>
<gene>
    <name evidence="1" type="ORF">ZEAMMB73_Zm00001d054017</name>
</gene>
<dbReference type="EMBL" id="CM000780">
    <property type="protein sequence ID" value="AQK61077.1"/>
    <property type="molecule type" value="Genomic_DNA"/>
</dbReference>
<name>A0A1D6QUN1_MAIZE</name>
<protein>
    <submittedName>
        <fullName evidence="1">Signal peptide peptidase</fullName>
    </submittedName>
</protein>
<dbReference type="ExpressionAtlas" id="A0A1D6QUN1">
    <property type="expression patterns" value="baseline and differential"/>
</dbReference>